<dbReference type="SMART" id="SM00860">
    <property type="entry name" value="SMI1_KNR4"/>
    <property type="match status" value="1"/>
</dbReference>
<dbReference type="SUPFAM" id="SSF160631">
    <property type="entry name" value="SMI1/KNR4-like"/>
    <property type="match status" value="1"/>
</dbReference>
<proteinExistence type="predicted"/>
<sequence length="156" mass="18074">MTTKIIDFKTPVNEGLISDFEQKIGSSLPNEYRLFLEKYNGGYPEPSSFQFFDSDNIEDGSSVDRFLSLGCEKYHDLNQYFINYKDRIPPNFLPIAHDPGGNLILISLNHDKPAIFFWDHEFEADEDEGELPNMSNVHFISHSFPDFLKRLCKTEI</sequence>
<dbReference type="Pfam" id="PF09346">
    <property type="entry name" value="SMI1_KNR4"/>
    <property type="match status" value="1"/>
</dbReference>
<accession>A0AAW3YSQ6</accession>
<reference evidence="2" key="1">
    <citation type="submission" date="2020-09" db="EMBL/GenBank/DDBJ databases">
        <authorList>
            <person name="Palma L."/>
            <person name="Caballero P."/>
            <person name="Berry C."/>
            <person name="Del Valle E."/>
        </authorList>
    </citation>
    <scope>NUCLEOTIDE SEQUENCE</scope>
    <source>
        <strain evidence="2">M</strain>
    </source>
</reference>
<dbReference type="InterPro" id="IPR018958">
    <property type="entry name" value="Knr4/Smi1-like_dom"/>
</dbReference>
<gene>
    <name evidence="2" type="ORF">ID854_06130</name>
</gene>
<evidence type="ECO:0000259" key="1">
    <source>
        <dbReference type="SMART" id="SM00860"/>
    </source>
</evidence>
<dbReference type="EMBL" id="JACXBF010000128">
    <property type="protein sequence ID" value="MBD2800046.1"/>
    <property type="molecule type" value="Genomic_DNA"/>
</dbReference>
<comment type="caution">
    <text evidence="2">The sequence shown here is derived from an EMBL/GenBank/DDBJ whole genome shotgun (WGS) entry which is preliminary data.</text>
</comment>
<dbReference type="InterPro" id="IPR037883">
    <property type="entry name" value="Knr4/Smi1-like_sf"/>
</dbReference>
<dbReference type="Gene3D" id="3.40.1580.10">
    <property type="entry name" value="SMI1/KNR4-like"/>
    <property type="match status" value="1"/>
</dbReference>
<organism evidence="2">
    <name type="scientific">Xenorhabdus szentirmaii</name>
    <dbReference type="NCBI Taxonomy" id="290112"/>
    <lineage>
        <taxon>Bacteria</taxon>
        <taxon>Pseudomonadati</taxon>
        <taxon>Pseudomonadota</taxon>
        <taxon>Gammaproteobacteria</taxon>
        <taxon>Enterobacterales</taxon>
        <taxon>Morganellaceae</taxon>
        <taxon>Xenorhabdus</taxon>
    </lineage>
</organism>
<name>A0AAW3YSQ6_9GAMM</name>
<feature type="domain" description="Knr4/Smi1-like" evidence="1">
    <location>
        <begin position="11"/>
        <end position="150"/>
    </location>
</feature>
<protein>
    <submittedName>
        <fullName evidence="2">SMI1/KNR4 family protein</fullName>
    </submittedName>
</protein>
<evidence type="ECO:0000313" key="2">
    <source>
        <dbReference type="EMBL" id="MBD2800046.1"/>
    </source>
</evidence>
<dbReference type="AlphaFoldDB" id="A0AAW3YSQ6"/>
<dbReference type="Proteomes" id="UP001193920">
    <property type="component" value="Unassembled WGS sequence"/>
</dbReference>
<dbReference type="RefSeq" id="WP_323868633.1">
    <property type="nucleotide sequence ID" value="NZ_JACXBF010000128.1"/>
</dbReference>
<reference evidence="2" key="2">
    <citation type="journal article" date="2024" name="Toxins">
        <title>Genome Sequence Analysis of Native Xenorhabdus Strains Isolated from Entomopathogenic Nematodes in Argentina.</title>
        <authorList>
            <person name="Palma L."/>
            <person name="Frizzo L."/>
            <person name="Kaiser S."/>
            <person name="Berry C."/>
            <person name="Caballero P."/>
            <person name="Bode H.B."/>
            <person name="Del Valle E.E."/>
        </authorList>
    </citation>
    <scope>NUCLEOTIDE SEQUENCE</scope>
    <source>
        <strain evidence="2">M</strain>
    </source>
</reference>